<dbReference type="EMBL" id="GL732541">
    <property type="protein sequence ID" value="EFX81930.1"/>
    <property type="molecule type" value="Genomic_DNA"/>
</dbReference>
<keyword evidence="1" id="KW-0175">Coiled coil</keyword>
<evidence type="ECO:0000256" key="2">
    <source>
        <dbReference type="SAM" id="MobiDB-lite"/>
    </source>
</evidence>
<dbReference type="FunCoup" id="E9GF19">
    <property type="interactions" value="23"/>
</dbReference>
<feature type="compositionally biased region" description="Acidic residues" evidence="2">
    <location>
        <begin position="11"/>
        <end position="21"/>
    </location>
</feature>
<reference evidence="3 4" key="1">
    <citation type="journal article" date="2011" name="Science">
        <title>The ecoresponsive genome of Daphnia pulex.</title>
        <authorList>
            <person name="Colbourne J.K."/>
            <person name="Pfrender M.E."/>
            <person name="Gilbert D."/>
            <person name="Thomas W.K."/>
            <person name="Tucker A."/>
            <person name="Oakley T.H."/>
            <person name="Tokishita S."/>
            <person name="Aerts A."/>
            <person name="Arnold G.J."/>
            <person name="Basu M.K."/>
            <person name="Bauer D.J."/>
            <person name="Caceres C.E."/>
            <person name="Carmel L."/>
            <person name="Casola C."/>
            <person name="Choi J.H."/>
            <person name="Detter J.C."/>
            <person name="Dong Q."/>
            <person name="Dusheyko S."/>
            <person name="Eads B.D."/>
            <person name="Frohlich T."/>
            <person name="Geiler-Samerotte K.A."/>
            <person name="Gerlach D."/>
            <person name="Hatcher P."/>
            <person name="Jogdeo S."/>
            <person name="Krijgsveld J."/>
            <person name="Kriventseva E.V."/>
            <person name="Kultz D."/>
            <person name="Laforsch C."/>
            <person name="Lindquist E."/>
            <person name="Lopez J."/>
            <person name="Manak J.R."/>
            <person name="Muller J."/>
            <person name="Pangilinan J."/>
            <person name="Patwardhan R.P."/>
            <person name="Pitluck S."/>
            <person name="Pritham E.J."/>
            <person name="Rechtsteiner A."/>
            <person name="Rho M."/>
            <person name="Rogozin I.B."/>
            <person name="Sakarya O."/>
            <person name="Salamov A."/>
            <person name="Schaack S."/>
            <person name="Shapiro H."/>
            <person name="Shiga Y."/>
            <person name="Skalitzky C."/>
            <person name="Smith Z."/>
            <person name="Souvorov A."/>
            <person name="Sung W."/>
            <person name="Tang Z."/>
            <person name="Tsuchiya D."/>
            <person name="Tu H."/>
            <person name="Vos H."/>
            <person name="Wang M."/>
            <person name="Wolf Y.I."/>
            <person name="Yamagata H."/>
            <person name="Yamada T."/>
            <person name="Ye Y."/>
            <person name="Shaw J.R."/>
            <person name="Andrews J."/>
            <person name="Crease T.J."/>
            <person name="Tang H."/>
            <person name="Lucas S.M."/>
            <person name="Robertson H.M."/>
            <person name="Bork P."/>
            <person name="Koonin E.V."/>
            <person name="Zdobnov E.M."/>
            <person name="Grigoriev I.V."/>
            <person name="Lynch M."/>
            <person name="Boore J.L."/>
        </authorList>
    </citation>
    <scope>NUCLEOTIDE SEQUENCE [LARGE SCALE GENOMIC DNA]</scope>
</reference>
<feature type="region of interest" description="Disordered" evidence="2">
    <location>
        <begin position="311"/>
        <end position="336"/>
    </location>
</feature>
<evidence type="ECO:0000256" key="1">
    <source>
        <dbReference type="SAM" id="Coils"/>
    </source>
</evidence>
<gene>
    <name evidence="3" type="ORF">DAPPUDRAFT_241761</name>
</gene>
<keyword evidence="4" id="KW-1185">Reference proteome</keyword>
<sequence>MSTAGDPTESGTEDEMQDEGQETSLVQDTYVKQYLAEHESQVVLWEQMTSFRREYMDMRAQVESILTRLHMDFSNMTRDASCNFVLLLSQMGCPSCSTGAGLEACSERLKNLEVELEKARSESSSLSNRVESAMEMNSHVQDKLGDRENQSHCHQLEENSSDGPQWEELIVKLEGALRSIGRLVVDDSDLYSPDYEVQLDGEETTATNWTNLPLLAESTLTAVRAVLSRRRGEIQQLQSAVNEFQQKMVQTDQTKGDIESRERAYQKELKDLRSQLSEMAHEKQLQKESVLQAERSNKNIQLELEEKEKAMQKLKDELHREKSSRQRMEESLEELKKEEAHQKIHLFQPYQHFNVRRTLQPPPKGDGSNA</sequence>
<accession>E9GF19</accession>
<dbReference type="InParanoid" id="E9GF19"/>
<dbReference type="Proteomes" id="UP000000305">
    <property type="component" value="Unassembled WGS sequence"/>
</dbReference>
<evidence type="ECO:0000313" key="4">
    <source>
        <dbReference type="Proteomes" id="UP000000305"/>
    </source>
</evidence>
<proteinExistence type="predicted"/>
<dbReference type="KEGG" id="dpx:DAPPUDRAFT_241761"/>
<feature type="region of interest" description="Disordered" evidence="2">
    <location>
        <begin position="1"/>
        <end position="21"/>
    </location>
</feature>
<dbReference type="OrthoDB" id="6436679at2759"/>
<feature type="coiled-coil region" evidence="1">
    <location>
        <begin position="102"/>
        <end position="136"/>
    </location>
</feature>
<feature type="region of interest" description="Disordered" evidence="2">
    <location>
        <begin position="349"/>
        <end position="370"/>
    </location>
</feature>
<name>E9GF19_DAPPU</name>
<dbReference type="HOGENOM" id="CLU_748559_0_0_1"/>
<protein>
    <submittedName>
        <fullName evidence="3">Uncharacterized protein</fullName>
    </submittedName>
</protein>
<dbReference type="AlphaFoldDB" id="E9GF19"/>
<evidence type="ECO:0000313" key="3">
    <source>
        <dbReference type="EMBL" id="EFX81930.1"/>
    </source>
</evidence>
<organism evidence="3 4">
    <name type="scientific">Daphnia pulex</name>
    <name type="common">Water flea</name>
    <dbReference type="NCBI Taxonomy" id="6669"/>
    <lineage>
        <taxon>Eukaryota</taxon>
        <taxon>Metazoa</taxon>
        <taxon>Ecdysozoa</taxon>
        <taxon>Arthropoda</taxon>
        <taxon>Crustacea</taxon>
        <taxon>Branchiopoda</taxon>
        <taxon>Diplostraca</taxon>
        <taxon>Cladocera</taxon>
        <taxon>Anomopoda</taxon>
        <taxon>Daphniidae</taxon>
        <taxon>Daphnia</taxon>
    </lineage>
</organism>